<dbReference type="InterPro" id="IPR028098">
    <property type="entry name" value="Glyco_trans_4-like_N"/>
</dbReference>
<feature type="domain" description="Glycosyl transferase family 1" evidence="3">
    <location>
        <begin position="203"/>
        <end position="355"/>
    </location>
</feature>
<dbReference type="EMBL" id="SOAU01000001">
    <property type="protein sequence ID" value="TDT16936.1"/>
    <property type="molecule type" value="Genomic_DNA"/>
</dbReference>
<dbReference type="PANTHER" id="PTHR45947">
    <property type="entry name" value="SULFOQUINOVOSYL TRANSFERASE SQD2"/>
    <property type="match status" value="1"/>
</dbReference>
<evidence type="ECO:0000313" key="6">
    <source>
        <dbReference type="Proteomes" id="UP000294558"/>
    </source>
</evidence>
<reference evidence="5 6" key="1">
    <citation type="submission" date="2019-03" db="EMBL/GenBank/DDBJ databases">
        <title>Sequencing the genomes of 1000 actinobacteria strains.</title>
        <authorList>
            <person name="Klenk H.-P."/>
        </authorList>
    </citation>
    <scope>NUCLEOTIDE SEQUENCE [LARGE SCALE GENOMIC DNA]</scope>
    <source>
        <strain evidence="5 6">DSM 18936</strain>
    </source>
</reference>
<evidence type="ECO:0000259" key="4">
    <source>
        <dbReference type="Pfam" id="PF13439"/>
    </source>
</evidence>
<gene>
    <name evidence="5" type="ORF">BDK89_2537</name>
</gene>
<feature type="domain" description="Glycosyltransferase subfamily 4-like N-terminal" evidence="4">
    <location>
        <begin position="12"/>
        <end position="185"/>
    </location>
</feature>
<keyword evidence="6" id="KW-1185">Reference proteome</keyword>
<dbReference type="PANTHER" id="PTHR45947:SF3">
    <property type="entry name" value="SULFOQUINOVOSYL TRANSFERASE SQD2"/>
    <property type="match status" value="1"/>
</dbReference>
<evidence type="ECO:0000259" key="3">
    <source>
        <dbReference type="Pfam" id="PF00534"/>
    </source>
</evidence>
<accession>A0A4R7I2R8</accession>
<keyword evidence="2" id="KW-0808">Transferase</keyword>
<comment type="caution">
    <text evidence="5">The sequence shown here is derived from an EMBL/GenBank/DDBJ whole genome shotgun (WGS) entry which is preliminary data.</text>
</comment>
<evidence type="ECO:0000313" key="5">
    <source>
        <dbReference type="EMBL" id="TDT16936.1"/>
    </source>
</evidence>
<dbReference type="Gene3D" id="3.40.50.2000">
    <property type="entry name" value="Glycogen Phosphorylase B"/>
    <property type="match status" value="2"/>
</dbReference>
<proteinExistence type="predicted"/>
<keyword evidence="1" id="KW-0328">Glycosyltransferase</keyword>
<evidence type="ECO:0000256" key="2">
    <source>
        <dbReference type="ARBA" id="ARBA00022679"/>
    </source>
</evidence>
<dbReference type="Pfam" id="PF00534">
    <property type="entry name" value="Glycos_transf_1"/>
    <property type="match status" value="1"/>
</dbReference>
<dbReference type="InterPro" id="IPR050194">
    <property type="entry name" value="Glycosyltransferase_grp1"/>
</dbReference>
<dbReference type="InterPro" id="IPR001296">
    <property type="entry name" value="Glyco_trans_1"/>
</dbReference>
<evidence type="ECO:0000256" key="1">
    <source>
        <dbReference type="ARBA" id="ARBA00022676"/>
    </source>
</evidence>
<protein>
    <submittedName>
        <fullName evidence="5">(1-&gt;4)-alpha-D-glucan synthase (UDP-glucose)</fullName>
    </submittedName>
</protein>
<organism evidence="5 6">
    <name type="scientific">Ilumatobacter fluminis</name>
    <dbReference type="NCBI Taxonomy" id="467091"/>
    <lineage>
        <taxon>Bacteria</taxon>
        <taxon>Bacillati</taxon>
        <taxon>Actinomycetota</taxon>
        <taxon>Acidimicrobiia</taxon>
        <taxon>Acidimicrobiales</taxon>
        <taxon>Ilumatobacteraceae</taxon>
        <taxon>Ilumatobacter</taxon>
    </lineage>
</organism>
<sequence length="381" mass="40657">MFTWEYPPSSTGGTAAHVDGLSHALTRLGHEVVVVTRRVVGTDHDTTIAGVRVLRADVDLPWLPDDVIAHTASGNHALVGTLSALGDWEPDIVHAHDWRVAWATDTAASLFGAPMITRFHGTERGRHGGHLSPGTAEQINRVEWWQANRSRRIIASTKLLVRDIVDGFELDPDSVRRIPGGIDPEWWRAAGPNEPTPSVRGGTVLAWGRVQYEKGFQVLAGAIAALRYRVAGLECTIAGRGSYLPELQSQIDLAGVGDLVDLVGFVTDNELRAAIHAAGCVVIPSLYEPFGVVALEALAGGAPLIVADTGGLAELVGGTGSALTFEPGNAADLADCIERVLTDRDLADDMIRRGAELLEATYSWDAIAARTVAVYHDALGR</sequence>
<name>A0A4R7I2R8_9ACTN</name>
<dbReference type="AlphaFoldDB" id="A0A4R7I2R8"/>
<dbReference type="Pfam" id="PF13439">
    <property type="entry name" value="Glyco_transf_4"/>
    <property type="match status" value="1"/>
</dbReference>
<dbReference type="Proteomes" id="UP000294558">
    <property type="component" value="Unassembled WGS sequence"/>
</dbReference>
<dbReference type="GO" id="GO:1901137">
    <property type="term" value="P:carbohydrate derivative biosynthetic process"/>
    <property type="evidence" value="ECO:0007669"/>
    <property type="project" value="UniProtKB-ARBA"/>
</dbReference>
<dbReference type="GO" id="GO:0016758">
    <property type="term" value="F:hexosyltransferase activity"/>
    <property type="evidence" value="ECO:0007669"/>
    <property type="project" value="TreeGrafter"/>
</dbReference>
<dbReference type="SUPFAM" id="SSF53756">
    <property type="entry name" value="UDP-Glycosyltransferase/glycogen phosphorylase"/>
    <property type="match status" value="1"/>
</dbReference>
<dbReference type="CDD" id="cd03801">
    <property type="entry name" value="GT4_PimA-like"/>
    <property type="match status" value="1"/>
</dbReference>